<dbReference type="OrthoDB" id="407410at2759"/>
<feature type="transmembrane region" description="Helical" evidence="8">
    <location>
        <begin position="751"/>
        <end position="774"/>
    </location>
</feature>
<dbReference type="HOGENOM" id="CLU_004979_2_0_1"/>
<feature type="transmembrane region" description="Helical" evidence="8">
    <location>
        <begin position="681"/>
        <end position="701"/>
    </location>
</feature>
<gene>
    <name evidence="10" type="ORF">A1Q2_01250</name>
</gene>
<evidence type="ECO:0000256" key="7">
    <source>
        <dbReference type="SAM" id="MobiDB-lite"/>
    </source>
</evidence>
<feature type="transmembrane region" description="Helical" evidence="8">
    <location>
        <begin position="161"/>
        <end position="184"/>
    </location>
</feature>
<dbReference type="eggNOG" id="KOG2399">
    <property type="taxonomic scope" value="Eukaryota"/>
</dbReference>
<evidence type="ECO:0000313" key="10">
    <source>
        <dbReference type="EMBL" id="EKD04474.1"/>
    </source>
</evidence>
<keyword evidence="3" id="KW-0813">Transport</keyword>
<feature type="region of interest" description="Disordered" evidence="7">
    <location>
        <begin position="331"/>
        <end position="522"/>
    </location>
</feature>
<dbReference type="Pfam" id="PF01699">
    <property type="entry name" value="Na_Ca_ex"/>
    <property type="match status" value="2"/>
</dbReference>
<feature type="region of interest" description="Disordered" evidence="7">
    <location>
        <begin position="26"/>
        <end position="52"/>
    </location>
</feature>
<feature type="transmembrane region" description="Helical" evidence="8">
    <location>
        <begin position="818"/>
        <end position="839"/>
    </location>
</feature>
<feature type="transmembrane region" description="Helical" evidence="8">
    <location>
        <begin position="713"/>
        <end position="739"/>
    </location>
</feature>
<organism evidence="10 11">
    <name type="scientific">Trichosporon asahii var. asahii (strain CBS 8904)</name>
    <name type="common">Yeast</name>
    <dbReference type="NCBI Taxonomy" id="1220162"/>
    <lineage>
        <taxon>Eukaryota</taxon>
        <taxon>Fungi</taxon>
        <taxon>Dikarya</taxon>
        <taxon>Basidiomycota</taxon>
        <taxon>Agaricomycotina</taxon>
        <taxon>Tremellomycetes</taxon>
        <taxon>Trichosporonales</taxon>
        <taxon>Trichosporonaceae</taxon>
        <taxon>Trichosporon</taxon>
    </lineage>
</organism>
<evidence type="ECO:0000313" key="11">
    <source>
        <dbReference type="Proteomes" id="UP000006757"/>
    </source>
</evidence>
<comment type="subcellular location">
    <subcellularLocation>
        <location evidence="1">Membrane</location>
        <topology evidence="1">Multi-pass membrane protein</topology>
    </subcellularLocation>
</comment>
<feature type="transmembrane region" description="Helical" evidence="8">
    <location>
        <begin position="566"/>
        <end position="584"/>
    </location>
</feature>
<dbReference type="GO" id="GO:0008324">
    <property type="term" value="F:monoatomic cation transmembrane transporter activity"/>
    <property type="evidence" value="ECO:0007669"/>
    <property type="project" value="TreeGrafter"/>
</dbReference>
<feature type="region of interest" description="Disordered" evidence="7">
    <location>
        <begin position="265"/>
        <end position="308"/>
    </location>
</feature>
<comment type="similarity">
    <text evidence="2">Belongs to the Ca(2+):cation antiporter (CaCA) (TC 2.A.19) family.</text>
</comment>
<evidence type="ECO:0000259" key="9">
    <source>
        <dbReference type="Pfam" id="PF01699"/>
    </source>
</evidence>
<feature type="transmembrane region" description="Helical" evidence="8">
    <location>
        <begin position="658"/>
        <end position="676"/>
    </location>
</feature>
<feature type="transmembrane region" description="Helical" evidence="8">
    <location>
        <begin position="227"/>
        <end position="245"/>
    </location>
</feature>
<feature type="transmembrane region" description="Helical" evidence="8">
    <location>
        <begin position="780"/>
        <end position="806"/>
    </location>
</feature>
<evidence type="ECO:0000256" key="3">
    <source>
        <dbReference type="ARBA" id="ARBA00022448"/>
    </source>
</evidence>
<dbReference type="GO" id="GO:0006874">
    <property type="term" value="P:intracellular calcium ion homeostasis"/>
    <property type="evidence" value="ECO:0007669"/>
    <property type="project" value="TreeGrafter"/>
</dbReference>
<name>K1WU87_TRIAC</name>
<feature type="compositionally biased region" description="Polar residues" evidence="7">
    <location>
        <begin position="332"/>
        <end position="347"/>
    </location>
</feature>
<dbReference type="STRING" id="1220162.K1WU87"/>
<dbReference type="InterPro" id="IPR044880">
    <property type="entry name" value="NCX_ion-bd_dom_sf"/>
</dbReference>
<dbReference type="PANTHER" id="PTHR12266">
    <property type="entry name" value="NA+/CA2+ K+ INDEPENDENT EXCHANGER"/>
    <property type="match status" value="1"/>
</dbReference>
<reference evidence="10 11" key="1">
    <citation type="journal article" date="2012" name="Eukaryot. Cell">
        <title>Genome sequence of the Trichosporon asahii environmental strain CBS 8904.</title>
        <authorList>
            <person name="Yang R.Y."/>
            <person name="Li H.T."/>
            <person name="Zhu H."/>
            <person name="Zhou G.P."/>
            <person name="Wang M."/>
            <person name="Wang L."/>
        </authorList>
    </citation>
    <scope>NUCLEOTIDE SEQUENCE [LARGE SCALE GENOMIC DNA]</scope>
    <source>
        <strain evidence="10 11">CBS 8904</strain>
    </source>
</reference>
<evidence type="ECO:0000256" key="6">
    <source>
        <dbReference type="ARBA" id="ARBA00023136"/>
    </source>
</evidence>
<evidence type="ECO:0000256" key="2">
    <source>
        <dbReference type="ARBA" id="ARBA00008170"/>
    </source>
</evidence>
<dbReference type="EMBL" id="AMBO01000224">
    <property type="protein sequence ID" value="EKD04474.1"/>
    <property type="molecule type" value="Genomic_DNA"/>
</dbReference>
<feature type="domain" description="Sodium/calcium exchanger membrane region" evidence="9">
    <location>
        <begin position="718"/>
        <end position="865"/>
    </location>
</feature>
<dbReference type="OMA" id="ARAHFHI"/>
<dbReference type="FunCoup" id="K1WU87">
    <property type="interactions" value="30"/>
</dbReference>
<evidence type="ECO:0000256" key="4">
    <source>
        <dbReference type="ARBA" id="ARBA00022692"/>
    </source>
</evidence>
<evidence type="ECO:0000256" key="1">
    <source>
        <dbReference type="ARBA" id="ARBA00004141"/>
    </source>
</evidence>
<feature type="compositionally biased region" description="Polar residues" evidence="7">
    <location>
        <begin position="482"/>
        <end position="493"/>
    </location>
</feature>
<dbReference type="Gene3D" id="1.20.1420.30">
    <property type="entry name" value="NCX, central ion-binding region"/>
    <property type="match status" value="2"/>
</dbReference>
<keyword evidence="5 8" id="KW-1133">Transmembrane helix</keyword>
<dbReference type="GO" id="GO:0016020">
    <property type="term" value="C:membrane"/>
    <property type="evidence" value="ECO:0007669"/>
    <property type="project" value="UniProtKB-SubCell"/>
</dbReference>
<feature type="transmembrane region" description="Helical" evidence="8">
    <location>
        <begin position="196"/>
        <end position="215"/>
    </location>
</feature>
<proteinExistence type="inferred from homology"/>
<keyword evidence="4 8" id="KW-0812">Transmembrane</keyword>
<feature type="transmembrane region" description="Helical" evidence="8">
    <location>
        <begin position="851"/>
        <end position="869"/>
    </location>
</feature>
<feature type="domain" description="Sodium/calcium exchanger membrane region" evidence="9">
    <location>
        <begin position="109"/>
        <end position="239"/>
    </location>
</feature>
<protein>
    <recommendedName>
        <fullName evidence="9">Sodium/calcium exchanger membrane region domain-containing protein</fullName>
    </recommendedName>
</protein>
<sequence length="875" mass="93781">MACWTARQPYTDLPDFALATPCRSSPATSSAFGGDIRHGPSPSPARGRRPQRPGRLLAAVAVGATLLLTVSLSRSHDERVARLAKRFVEDTTDEKDVGTLFGIDYDELISITASDFFCPNLATIAAYLGLSETTAGVTLLAFGNGSPDVFSTFASVKSGTFGLAIGELIGAASFITSIVVGSIALVQPFQVPRHAFVRDSLFFICAVILLMVVLADGKLTLRESGSMVLLYVVYVAVVVMGNWYLSRKRREMDYAELGWKRPDEEEQVENIDADPQLVPQQVPPSAMSSRRGSASRRDDGDDVEDTPARANFSLLGAVEFRDVVNSLRREMNTPTGSPLSSRPNSPISPWEGEEPSYFHHHHHHRHRRTSGSHALEQTLVRRVSGRNRSGSLHPNWTSRRAGSGDEIAASAPAPALLDPVPGSPSQPESLPLSSLQPSGPTKRPSNLSRTSLPALKIPARSPALPAVDITSPSEPSDGAANSGVTSGDPSTGPSPRLDGGAQSPIPRLDLVTPEGETEPIPLTRSTTFGSIVEAGRAANDWMRAVLCILFPSLQHFREKSLLGKGLAMLSTPAIFMLTITLPVVDDGRMDEGGIALPDEDEPLPRHDEEEEEELEHLYEHGVAVSLAHVRHHSQAPSECPSECDSECSEPSLVQFTPALAAAQCICGPLVCAYLVFQEEPYLPWVLLGCGLAGGVCAVITYTCSTDGHTQPWRLVRCVAGFACSTVWIASIADEVVAVLRTFGEIFGLSDAIIGLTIFAVGNSLADLVANVTIAQFAPNMAYAACFGGPMLNLLLGVGGSGSYWILRSREHSPVRIHFSPTLWVSGVGLIAILVTTAVVVPLNKYRIDKKWAAVLLVAYASLMTLNVIVEIKTGK</sequence>
<dbReference type="InterPro" id="IPR051359">
    <property type="entry name" value="CaCA_antiporter"/>
</dbReference>
<comment type="caution">
    <text evidence="10">The sequence shown here is derived from an EMBL/GenBank/DDBJ whole genome shotgun (WGS) entry which is preliminary data.</text>
</comment>
<keyword evidence="6 8" id="KW-0472">Membrane</keyword>
<accession>K1WU87</accession>
<dbReference type="InParanoid" id="K1WU87"/>
<feature type="compositionally biased region" description="Basic residues" evidence="7">
    <location>
        <begin position="358"/>
        <end position="370"/>
    </location>
</feature>
<evidence type="ECO:0000256" key="8">
    <source>
        <dbReference type="SAM" id="Phobius"/>
    </source>
</evidence>
<dbReference type="Proteomes" id="UP000006757">
    <property type="component" value="Unassembled WGS sequence"/>
</dbReference>
<dbReference type="InterPro" id="IPR004837">
    <property type="entry name" value="NaCa_Exmemb"/>
</dbReference>
<dbReference type="AlphaFoldDB" id="K1WU87"/>
<feature type="compositionally biased region" description="Low complexity" evidence="7">
    <location>
        <begin position="380"/>
        <end position="391"/>
    </location>
</feature>
<evidence type="ECO:0000256" key="5">
    <source>
        <dbReference type="ARBA" id="ARBA00022989"/>
    </source>
</evidence>
<dbReference type="PANTHER" id="PTHR12266:SF0">
    <property type="entry name" value="MITOCHONDRIAL SODIUM_CALCIUM EXCHANGER PROTEIN"/>
    <property type="match status" value="1"/>
</dbReference>
<keyword evidence="11" id="KW-1185">Reference proteome</keyword>
<feature type="compositionally biased region" description="Low complexity" evidence="7">
    <location>
        <begin position="408"/>
        <end position="440"/>
    </location>
</feature>